<sequence length="121" mass="12866">MSIQSLNGAAGNTPQPAQARSNPAPVQDAAMKLPQAPVQSVQPTQKPAPEQLQKALEALKQAVPIKSNALTFSLDDSSGQTIARVVDSETGEVIRQIPSKELLEIARAIDKMQGMLLKQKA</sequence>
<dbReference type="InterPro" id="IPR035924">
    <property type="entry name" value="FlaG-like_sf"/>
</dbReference>
<dbReference type="HOGENOM" id="CLU_120910_4_4_4"/>
<evidence type="ECO:0000313" key="2">
    <source>
        <dbReference type="EMBL" id="BAO28772.1"/>
    </source>
</evidence>
<dbReference type="Proteomes" id="UP000031637">
    <property type="component" value="Chromosome"/>
</dbReference>
<keyword evidence="3" id="KW-1185">Reference proteome</keyword>
<evidence type="ECO:0000313" key="3">
    <source>
        <dbReference type="Proteomes" id="UP000031637"/>
    </source>
</evidence>
<keyword evidence="2" id="KW-0282">Flagellum</keyword>
<keyword evidence="2" id="KW-0966">Cell projection</keyword>
<dbReference type="AlphaFoldDB" id="W0SCW1"/>
<dbReference type="Gene3D" id="3.30.160.170">
    <property type="entry name" value="FlaG-like"/>
    <property type="match status" value="1"/>
</dbReference>
<dbReference type="Pfam" id="PF03646">
    <property type="entry name" value="FlaG"/>
    <property type="match status" value="1"/>
</dbReference>
<dbReference type="SUPFAM" id="SSF160214">
    <property type="entry name" value="FlaG-like"/>
    <property type="match status" value="1"/>
</dbReference>
<dbReference type="InterPro" id="IPR005186">
    <property type="entry name" value="FlaG"/>
</dbReference>
<organism evidence="2 3">
    <name type="scientific">Sulfuritalea hydrogenivorans sk43H</name>
    <dbReference type="NCBI Taxonomy" id="1223802"/>
    <lineage>
        <taxon>Bacteria</taxon>
        <taxon>Pseudomonadati</taxon>
        <taxon>Pseudomonadota</taxon>
        <taxon>Betaproteobacteria</taxon>
        <taxon>Nitrosomonadales</taxon>
        <taxon>Sterolibacteriaceae</taxon>
        <taxon>Sulfuritalea</taxon>
    </lineage>
</organism>
<dbReference type="STRING" id="1223802.SUTH_00966"/>
<protein>
    <submittedName>
        <fullName evidence="2">Flagellar protein FlaG protein</fullName>
    </submittedName>
</protein>
<feature type="compositionally biased region" description="Polar residues" evidence="1">
    <location>
        <begin position="1"/>
        <end position="21"/>
    </location>
</feature>
<gene>
    <name evidence="2" type="ORF">SUTH_00966</name>
</gene>
<reference evidence="2 3" key="1">
    <citation type="journal article" date="2014" name="Syst. Appl. Microbiol.">
        <title>Complete genomes of freshwater sulfur oxidizers Sulfuricella denitrificans skB26 and Sulfuritalea hydrogenivorans sk43H: genetic insights into the sulfur oxidation pathway of betaproteobacteria.</title>
        <authorList>
            <person name="Watanabe T."/>
            <person name="Kojima H."/>
            <person name="Fukui M."/>
        </authorList>
    </citation>
    <scope>NUCLEOTIDE SEQUENCE [LARGE SCALE GENOMIC DNA]</scope>
    <source>
        <strain evidence="2">DSM22779</strain>
    </source>
</reference>
<keyword evidence="2" id="KW-0969">Cilium</keyword>
<proteinExistence type="predicted"/>
<dbReference type="PANTHER" id="PTHR37166">
    <property type="entry name" value="PROTEIN FLAG"/>
    <property type="match status" value="1"/>
</dbReference>
<dbReference type="OrthoDB" id="8565152at2"/>
<name>W0SCW1_9PROT</name>
<dbReference type="KEGG" id="shd:SUTH_00966"/>
<accession>W0SCW1</accession>
<dbReference type="EMBL" id="AP012547">
    <property type="protein sequence ID" value="BAO28772.1"/>
    <property type="molecule type" value="Genomic_DNA"/>
</dbReference>
<feature type="region of interest" description="Disordered" evidence="1">
    <location>
        <begin position="1"/>
        <end position="48"/>
    </location>
</feature>
<evidence type="ECO:0000256" key="1">
    <source>
        <dbReference type="SAM" id="MobiDB-lite"/>
    </source>
</evidence>
<dbReference type="PANTHER" id="PTHR37166:SF1">
    <property type="entry name" value="PROTEIN FLAG"/>
    <property type="match status" value="1"/>
</dbReference>